<dbReference type="HAMAP" id="MF_01807">
    <property type="entry name" value="Recomb_XerD"/>
    <property type="match status" value="1"/>
</dbReference>
<evidence type="ECO:0000313" key="15">
    <source>
        <dbReference type="Proteomes" id="UP000183954"/>
    </source>
</evidence>
<comment type="function">
    <text evidence="11">Site-specific tyrosine recombinase, which acts by catalyzing the cutting and rejoining of the recombining DNA molecules. The XerC-XerD complex is essential to convert dimers of the bacterial chromosome into monomers to permit their segregation at cell division. It also contributes to the segregational stability of plasmids.</text>
</comment>
<feature type="active site" evidence="11">
    <location>
        <position position="172"/>
    </location>
</feature>
<dbReference type="PANTHER" id="PTHR30349">
    <property type="entry name" value="PHAGE INTEGRASE-RELATED"/>
    <property type="match status" value="1"/>
</dbReference>
<dbReference type="GO" id="GO:0007059">
    <property type="term" value="P:chromosome segregation"/>
    <property type="evidence" value="ECO:0007669"/>
    <property type="project" value="UniProtKB-UniRule"/>
</dbReference>
<evidence type="ECO:0000256" key="10">
    <source>
        <dbReference type="ARBA" id="ARBA00023306"/>
    </source>
</evidence>
<dbReference type="InterPro" id="IPR010998">
    <property type="entry name" value="Integrase_recombinase_N"/>
</dbReference>
<evidence type="ECO:0000256" key="11">
    <source>
        <dbReference type="HAMAP-Rule" id="MF_01807"/>
    </source>
</evidence>
<dbReference type="SUPFAM" id="SSF56349">
    <property type="entry name" value="DNA breaking-rejoining enzymes"/>
    <property type="match status" value="1"/>
</dbReference>
<dbReference type="CDD" id="cd00798">
    <property type="entry name" value="INT_XerDC_C"/>
    <property type="match status" value="1"/>
</dbReference>
<dbReference type="InterPro" id="IPR011932">
    <property type="entry name" value="Recomb_XerD"/>
</dbReference>
<proteinExistence type="inferred from homology"/>
<protein>
    <recommendedName>
        <fullName evidence="3 11">Tyrosine recombinase XerD</fullName>
    </recommendedName>
</protein>
<evidence type="ECO:0000256" key="8">
    <source>
        <dbReference type="ARBA" id="ARBA00023125"/>
    </source>
</evidence>
<reference evidence="15" key="1">
    <citation type="submission" date="2016-11" db="EMBL/GenBank/DDBJ databases">
        <authorList>
            <person name="Varghese N."/>
            <person name="Submissions S."/>
        </authorList>
    </citation>
    <scope>NUCLEOTIDE SEQUENCE [LARGE SCALE GENOMIC DNA]</scope>
    <source>
        <strain evidence="15">DSM 15449</strain>
    </source>
</reference>
<evidence type="ECO:0000259" key="13">
    <source>
        <dbReference type="PROSITE" id="PS51900"/>
    </source>
</evidence>
<evidence type="ECO:0000313" key="14">
    <source>
        <dbReference type="EMBL" id="SHI17034.1"/>
    </source>
</evidence>
<dbReference type="Gene3D" id="1.10.443.10">
    <property type="entry name" value="Intergrase catalytic core"/>
    <property type="match status" value="1"/>
</dbReference>
<keyword evidence="5 11" id="KW-0132">Cell division</keyword>
<evidence type="ECO:0000256" key="6">
    <source>
        <dbReference type="ARBA" id="ARBA00022829"/>
    </source>
</evidence>
<dbReference type="InterPro" id="IPR023009">
    <property type="entry name" value="Tyrosine_recombinase_XerC/XerD"/>
</dbReference>
<dbReference type="InterPro" id="IPR013762">
    <property type="entry name" value="Integrase-like_cat_sf"/>
</dbReference>
<feature type="active site" evidence="11">
    <location>
        <position position="267"/>
    </location>
</feature>
<dbReference type="GO" id="GO:0009037">
    <property type="term" value="F:tyrosine-based site-specific recombinase activity"/>
    <property type="evidence" value="ECO:0007669"/>
    <property type="project" value="UniProtKB-UniRule"/>
</dbReference>
<dbReference type="PANTHER" id="PTHR30349:SF81">
    <property type="entry name" value="TYROSINE RECOMBINASE XERC"/>
    <property type="match status" value="1"/>
</dbReference>
<evidence type="ECO:0000256" key="3">
    <source>
        <dbReference type="ARBA" id="ARBA00015810"/>
    </source>
</evidence>
<keyword evidence="10 11" id="KW-0131">Cell cycle</keyword>
<keyword evidence="4 11" id="KW-0963">Cytoplasm</keyword>
<keyword evidence="9 11" id="KW-0233">DNA recombination</keyword>
<dbReference type="Gene3D" id="1.10.150.130">
    <property type="match status" value="1"/>
</dbReference>
<dbReference type="NCBIfam" id="TIGR02225">
    <property type="entry name" value="recomb_XerD"/>
    <property type="match status" value="1"/>
</dbReference>
<dbReference type="GO" id="GO:0051301">
    <property type="term" value="P:cell division"/>
    <property type="evidence" value="ECO:0007669"/>
    <property type="project" value="UniProtKB-KW"/>
</dbReference>
<comment type="similarity">
    <text evidence="2 11">Belongs to the 'phage' integrase family. XerD subfamily.</text>
</comment>
<feature type="active site" evidence="11">
    <location>
        <position position="293"/>
    </location>
</feature>
<dbReference type="HAMAP" id="MF_01808">
    <property type="entry name" value="Recomb_XerC_XerD"/>
    <property type="match status" value="1"/>
</dbReference>
<keyword evidence="6 11" id="KW-0159">Chromosome partition</keyword>
<name>A0A1M5YYT6_9FIRM</name>
<evidence type="ECO:0000256" key="2">
    <source>
        <dbReference type="ARBA" id="ARBA00010450"/>
    </source>
</evidence>
<evidence type="ECO:0000256" key="9">
    <source>
        <dbReference type="ARBA" id="ARBA00023172"/>
    </source>
</evidence>
<organism evidence="14 15">
    <name type="scientific">Desulfosporosinus lacus DSM 15449</name>
    <dbReference type="NCBI Taxonomy" id="1121420"/>
    <lineage>
        <taxon>Bacteria</taxon>
        <taxon>Bacillati</taxon>
        <taxon>Bacillota</taxon>
        <taxon>Clostridia</taxon>
        <taxon>Eubacteriales</taxon>
        <taxon>Desulfitobacteriaceae</taxon>
        <taxon>Desulfosporosinus</taxon>
    </lineage>
</organism>
<feature type="active site" evidence="11">
    <location>
        <position position="270"/>
    </location>
</feature>
<dbReference type="GO" id="GO:0005737">
    <property type="term" value="C:cytoplasm"/>
    <property type="evidence" value="ECO:0007669"/>
    <property type="project" value="UniProtKB-SubCell"/>
</dbReference>
<dbReference type="InterPro" id="IPR004107">
    <property type="entry name" value="Integrase_SAM-like_N"/>
</dbReference>
<accession>A0A1M5YYT6</accession>
<dbReference type="NCBIfam" id="NF001399">
    <property type="entry name" value="PRK00283.1"/>
    <property type="match status" value="1"/>
</dbReference>
<evidence type="ECO:0000256" key="4">
    <source>
        <dbReference type="ARBA" id="ARBA00022490"/>
    </source>
</evidence>
<evidence type="ECO:0000256" key="1">
    <source>
        <dbReference type="ARBA" id="ARBA00004496"/>
    </source>
</evidence>
<dbReference type="InterPro" id="IPR002104">
    <property type="entry name" value="Integrase_catalytic"/>
</dbReference>
<evidence type="ECO:0000256" key="5">
    <source>
        <dbReference type="ARBA" id="ARBA00022618"/>
    </source>
</evidence>
<dbReference type="Pfam" id="PF00589">
    <property type="entry name" value="Phage_integrase"/>
    <property type="match status" value="1"/>
</dbReference>
<dbReference type="InterPro" id="IPR050090">
    <property type="entry name" value="Tyrosine_recombinase_XerCD"/>
</dbReference>
<gene>
    <name evidence="11" type="primary">xerD</name>
    <name evidence="14" type="ORF">SAMN02746098_02747</name>
</gene>
<dbReference type="PROSITE" id="PS51900">
    <property type="entry name" value="CB"/>
    <property type="match status" value="1"/>
</dbReference>
<keyword evidence="15" id="KW-1185">Reference proteome</keyword>
<dbReference type="STRING" id="1121420.SAMN02746098_02747"/>
<evidence type="ECO:0000256" key="7">
    <source>
        <dbReference type="ARBA" id="ARBA00022908"/>
    </source>
</evidence>
<feature type="active site" description="O-(3'-phospho-DNA)-tyrosine intermediate" evidence="11">
    <location>
        <position position="302"/>
    </location>
</feature>
<feature type="active site" evidence="11">
    <location>
        <position position="196"/>
    </location>
</feature>
<dbReference type="EMBL" id="FQXJ01000009">
    <property type="protein sequence ID" value="SHI17034.1"/>
    <property type="molecule type" value="Genomic_DNA"/>
</dbReference>
<dbReference type="GO" id="GO:0006313">
    <property type="term" value="P:DNA transposition"/>
    <property type="evidence" value="ECO:0007669"/>
    <property type="project" value="UniProtKB-UniRule"/>
</dbReference>
<comment type="subunit">
    <text evidence="11">Forms a cyclic heterotetrameric complex composed of two molecules of XerC and two molecules of XerD.</text>
</comment>
<feature type="domain" description="Tyr recombinase" evidence="12">
    <location>
        <begin position="133"/>
        <end position="315"/>
    </location>
</feature>
<keyword evidence="8 11" id="KW-0238">DNA-binding</keyword>
<feature type="domain" description="Core-binding (CB)" evidence="13">
    <location>
        <begin position="27"/>
        <end position="112"/>
    </location>
</feature>
<dbReference type="Proteomes" id="UP000183954">
    <property type="component" value="Unassembled WGS sequence"/>
</dbReference>
<sequence>MNLYFPLVQGKSPLCVEHSKKGGIEVTSEEKILKKYLTYLHVERGLSENTRQAYERDLRQLMSYLEQRGTDISVCEGNDLFLFLLKCKEAGKSPRTIARCNATLRGFFAFLLDEGQRGDNPSTYLVTPKLNQPLPKVLSEVTMDKLLKSEEETDLTLRNLTMLEVLYSSGLRVSELIGLRLSDVSLDVGYVRCIGKGNKERIVPLGEPAIRGLERYLNGPRGRLCGKQKSDILFLNSHGRPLTRQGVVYILKKWGKDHNLEQSISPHMFRHSFATHLLDHGADLRSVQEMLGHADISTTQIYTHLTRRRLLDVFQKAHPRADYKIRE</sequence>
<dbReference type="AlphaFoldDB" id="A0A1M5YYT6"/>
<comment type="subcellular location">
    <subcellularLocation>
        <location evidence="1 11">Cytoplasm</location>
    </subcellularLocation>
</comment>
<dbReference type="Pfam" id="PF02899">
    <property type="entry name" value="Phage_int_SAM_1"/>
    <property type="match status" value="1"/>
</dbReference>
<keyword evidence="7 11" id="KW-0229">DNA integration</keyword>
<dbReference type="InterPro" id="IPR044068">
    <property type="entry name" value="CB"/>
</dbReference>
<dbReference type="PROSITE" id="PS51898">
    <property type="entry name" value="TYR_RECOMBINASE"/>
    <property type="match status" value="1"/>
</dbReference>
<evidence type="ECO:0000259" key="12">
    <source>
        <dbReference type="PROSITE" id="PS51898"/>
    </source>
</evidence>
<dbReference type="GO" id="GO:0003677">
    <property type="term" value="F:DNA binding"/>
    <property type="evidence" value="ECO:0007669"/>
    <property type="project" value="UniProtKB-UniRule"/>
</dbReference>
<dbReference type="InterPro" id="IPR011010">
    <property type="entry name" value="DNA_brk_join_enz"/>
</dbReference>
<dbReference type="NCBIfam" id="NF040815">
    <property type="entry name" value="recomb_XerA_Arch"/>
    <property type="match status" value="1"/>
</dbReference>